<dbReference type="Gene3D" id="1.25.40.10">
    <property type="entry name" value="Tetratricopeptide repeat domain"/>
    <property type="match status" value="2"/>
</dbReference>
<dbReference type="InterPro" id="IPR019734">
    <property type="entry name" value="TPR_rpt"/>
</dbReference>
<dbReference type="Pfam" id="PF13181">
    <property type="entry name" value="TPR_8"/>
    <property type="match status" value="1"/>
</dbReference>
<sequence>MEETYNQKSFHSETGKVDSVALQSLYAYVKNDSLNNLALDYWRSGDYQKSLNIINIAYKRAEKEENDTELAKILNTLGLVQWRLGNNEDAMSSYSIAGNIAAKLNMTRLLGLTHTNRGLILKEQGDYESAFMHNNRAIQLFRTEHEYRDLGIALNNQGQIFKNKQLNDSAKSYYLEALRHYEKADYKDGEAATYYNLSDIYLRERNQALALNAIQKSLRLSLQIERKIRISEAYQKLSEVYEAFNKTDSALKYYKLYAVTNNGILIANQSKTLAEYQAKMGSEVKNLQIQNLKKESQLNENRNWFIGLAILSFLLIGVFFVYRHFQKIRFKKRKLEIQLNSSNKILTIKEQELKTYILDLSKKNAIIDSLQKELQETNAFRKNDTAVTSLLEQKILTEDDWTVFKSRFNSIYPGFFGKIQQHNIALTEGEIRYLVLLNLDLKSKEMSHILGISPQSVRVSKMRLKKKIIVRGYHSVEEFLGELT</sequence>
<dbReference type="PANTHER" id="PTHR10098">
    <property type="entry name" value="RAPSYN-RELATED"/>
    <property type="match status" value="1"/>
</dbReference>
<dbReference type="SUPFAM" id="SSF48452">
    <property type="entry name" value="TPR-like"/>
    <property type="match status" value="2"/>
</dbReference>
<proteinExistence type="predicted"/>
<dbReference type="EMBL" id="BMEC01000005">
    <property type="protein sequence ID" value="GGC33306.1"/>
    <property type="molecule type" value="Genomic_DNA"/>
</dbReference>
<keyword evidence="1" id="KW-0812">Transmembrane</keyword>
<keyword evidence="1" id="KW-1133">Transmembrane helix</keyword>
<dbReference type="Proteomes" id="UP000636010">
    <property type="component" value="Unassembled WGS sequence"/>
</dbReference>
<accession>A0ABQ1M1B8</accession>
<evidence type="ECO:0000256" key="1">
    <source>
        <dbReference type="SAM" id="Phobius"/>
    </source>
</evidence>
<dbReference type="SMART" id="SM00028">
    <property type="entry name" value="TPR"/>
    <property type="match status" value="5"/>
</dbReference>
<protein>
    <recommendedName>
        <fullName evidence="4">HTH luxR-type domain-containing protein</fullName>
    </recommendedName>
</protein>
<name>A0ABQ1M1B8_9BACT</name>
<dbReference type="InterPro" id="IPR011990">
    <property type="entry name" value="TPR-like_helical_dom_sf"/>
</dbReference>
<comment type="caution">
    <text evidence="2">The sequence shown here is derived from an EMBL/GenBank/DDBJ whole genome shotgun (WGS) entry which is preliminary data.</text>
</comment>
<keyword evidence="3" id="KW-1185">Reference proteome</keyword>
<feature type="transmembrane region" description="Helical" evidence="1">
    <location>
        <begin position="304"/>
        <end position="325"/>
    </location>
</feature>
<organism evidence="2 3">
    <name type="scientific">Marivirga lumbricoides</name>
    <dbReference type="NCBI Taxonomy" id="1046115"/>
    <lineage>
        <taxon>Bacteria</taxon>
        <taxon>Pseudomonadati</taxon>
        <taxon>Bacteroidota</taxon>
        <taxon>Cytophagia</taxon>
        <taxon>Cytophagales</taxon>
        <taxon>Marivirgaceae</taxon>
        <taxon>Marivirga</taxon>
    </lineage>
</organism>
<keyword evidence="1" id="KW-0472">Membrane</keyword>
<dbReference type="SUPFAM" id="SSF46894">
    <property type="entry name" value="C-terminal effector domain of the bipartite response regulators"/>
    <property type="match status" value="1"/>
</dbReference>
<dbReference type="InterPro" id="IPR016032">
    <property type="entry name" value="Sig_transdc_resp-reg_C-effctor"/>
</dbReference>
<evidence type="ECO:0000313" key="2">
    <source>
        <dbReference type="EMBL" id="GGC33306.1"/>
    </source>
</evidence>
<dbReference type="Pfam" id="PF13424">
    <property type="entry name" value="TPR_12"/>
    <property type="match status" value="2"/>
</dbReference>
<evidence type="ECO:0008006" key="4">
    <source>
        <dbReference type="Google" id="ProtNLM"/>
    </source>
</evidence>
<evidence type="ECO:0000313" key="3">
    <source>
        <dbReference type="Proteomes" id="UP000636010"/>
    </source>
</evidence>
<gene>
    <name evidence="2" type="ORF">GCM10011506_18400</name>
</gene>
<reference evidence="3" key="1">
    <citation type="journal article" date="2019" name="Int. J. Syst. Evol. Microbiol.">
        <title>The Global Catalogue of Microorganisms (GCM) 10K type strain sequencing project: providing services to taxonomists for standard genome sequencing and annotation.</title>
        <authorList>
            <consortium name="The Broad Institute Genomics Platform"/>
            <consortium name="The Broad Institute Genome Sequencing Center for Infectious Disease"/>
            <person name="Wu L."/>
            <person name="Ma J."/>
        </authorList>
    </citation>
    <scope>NUCLEOTIDE SEQUENCE [LARGE SCALE GENOMIC DNA]</scope>
    <source>
        <strain evidence="3">CGMCC 1.10832</strain>
    </source>
</reference>